<sequence length="236" mass="27002">MPAIRRLDNKDRYCHDPPDKDDILDVIEAIHKGEKTETLLTEAFNACGPVLMMAIHIIAFNCLLHNPEALDEQSVKNNATDALRRNPTKQNVNQYLIDSILQKRRSTQRSDNIWERSLYNTGTDTPPKQREQPRRRRLDTQDDDDSTPNTSGSSTTPRRRLCSLPDFARPPTTSGNSPTAKRVTQHTRKPSSFSPVREHEEKEEPTQAASLLPTTFQDEEDELERHPRPKNKRSNG</sequence>
<evidence type="ECO:0000313" key="2">
    <source>
        <dbReference type="EMBL" id="CAH3024308.1"/>
    </source>
</evidence>
<feature type="region of interest" description="Disordered" evidence="1">
    <location>
        <begin position="106"/>
        <end position="236"/>
    </location>
</feature>
<organism evidence="2 3">
    <name type="scientific">Porites evermanni</name>
    <dbReference type="NCBI Taxonomy" id="104178"/>
    <lineage>
        <taxon>Eukaryota</taxon>
        <taxon>Metazoa</taxon>
        <taxon>Cnidaria</taxon>
        <taxon>Anthozoa</taxon>
        <taxon>Hexacorallia</taxon>
        <taxon>Scleractinia</taxon>
        <taxon>Fungiina</taxon>
        <taxon>Poritidae</taxon>
        <taxon>Porites</taxon>
    </lineage>
</organism>
<keyword evidence="3" id="KW-1185">Reference proteome</keyword>
<feature type="compositionally biased region" description="Polar residues" evidence="1">
    <location>
        <begin position="207"/>
        <end position="216"/>
    </location>
</feature>
<accession>A0ABN8M4F7</accession>
<name>A0ABN8M4F7_9CNID</name>
<feature type="compositionally biased region" description="Basic and acidic residues" evidence="1">
    <location>
        <begin position="196"/>
        <end position="205"/>
    </location>
</feature>
<dbReference type="Proteomes" id="UP001159427">
    <property type="component" value="Unassembled WGS sequence"/>
</dbReference>
<reference evidence="2 3" key="1">
    <citation type="submission" date="2022-05" db="EMBL/GenBank/DDBJ databases">
        <authorList>
            <consortium name="Genoscope - CEA"/>
            <person name="William W."/>
        </authorList>
    </citation>
    <scope>NUCLEOTIDE SEQUENCE [LARGE SCALE GENOMIC DNA]</scope>
</reference>
<protein>
    <submittedName>
        <fullName evidence="2">Uncharacterized protein</fullName>
    </submittedName>
</protein>
<gene>
    <name evidence="2" type="ORF">PEVE_00022253</name>
</gene>
<feature type="compositionally biased region" description="Basic residues" evidence="1">
    <location>
        <begin position="227"/>
        <end position="236"/>
    </location>
</feature>
<dbReference type="EMBL" id="CALNXI010000298">
    <property type="protein sequence ID" value="CAH3024308.1"/>
    <property type="molecule type" value="Genomic_DNA"/>
</dbReference>
<proteinExistence type="predicted"/>
<comment type="caution">
    <text evidence="2">The sequence shown here is derived from an EMBL/GenBank/DDBJ whole genome shotgun (WGS) entry which is preliminary data.</text>
</comment>
<evidence type="ECO:0000256" key="1">
    <source>
        <dbReference type="SAM" id="MobiDB-lite"/>
    </source>
</evidence>
<feature type="compositionally biased region" description="Low complexity" evidence="1">
    <location>
        <begin position="147"/>
        <end position="156"/>
    </location>
</feature>
<evidence type="ECO:0000313" key="3">
    <source>
        <dbReference type="Proteomes" id="UP001159427"/>
    </source>
</evidence>